<protein>
    <submittedName>
        <fullName evidence="1">Uncharacterized protein</fullName>
    </submittedName>
</protein>
<organism evidence="1 2">
    <name type="scientific">Steinernema hermaphroditum</name>
    <dbReference type="NCBI Taxonomy" id="289476"/>
    <lineage>
        <taxon>Eukaryota</taxon>
        <taxon>Metazoa</taxon>
        <taxon>Ecdysozoa</taxon>
        <taxon>Nematoda</taxon>
        <taxon>Chromadorea</taxon>
        <taxon>Rhabditida</taxon>
        <taxon>Tylenchina</taxon>
        <taxon>Panagrolaimomorpha</taxon>
        <taxon>Strongyloidoidea</taxon>
        <taxon>Steinernematidae</taxon>
        <taxon>Steinernema</taxon>
    </lineage>
</organism>
<comment type="caution">
    <text evidence="1">The sequence shown here is derived from an EMBL/GenBank/DDBJ whole genome shotgun (WGS) entry which is preliminary data.</text>
</comment>
<dbReference type="Proteomes" id="UP001175271">
    <property type="component" value="Unassembled WGS sequence"/>
</dbReference>
<gene>
    <name evidence="1" type="ORF">QR680_014736</name>
</gene>
<evidence type="ECO:0000313" key="1">
    <source>
        <dbReference type="EMBL" id="KAK0420523.1"/>
    </source>
</evidence>
<dbReference type="AlphaFoldDB" id="A0AA39IC79"/>
<accession>A0AA39IC79</accession>
<proteinExistence type="predicted"/>
<keyword evidence="2" id="KW-1185">Reference proteome</keyword>
<sequence>MLFLCSKFRAISISPQKAGALNRTVRIRITDKITTRSYVIASLVWLSRFATFSRNFSTSSASLSTSCVSSVFLDFDCSAAGAFDFSFVMFPCEDGFCFDMKTTSEEFRPNDLLRKRRISKCRRTAEGTPASHV</sequence>
<reference evidence="1" key="1">
    <citation type="submission" date="2023-06" db="EMBL/GenBank/DDBJ databases">
        <title>Genomic analysis of the entomopathogenic nematode Steinernema hermaphroditum.</title>
        <authorList>
            <person name="Schwarz E.M."/>
            <person name="Heppert J.K."/>
            <person name="Baniya A."/>
            <person name="Schwartz H.T."/>
            <person name="Tan C.-H."/>
            <person name="Antoshechkin I."/>
            <person name="Sternberg P.W."/>
            <person name="Goodrich-Blair H."/>
            <person name="Dillman A.R."/>
        </authorList>
    </citation>
    <scope>NUCLEOTIDE SEQUENCE</scope>
    <source>
        <strain evidence="1">PS9179</strain>
        <tissue evidence="1">Whole animal</tissue>
    </source>
</reference>
<name>A0AA39IC79_9BILA</name>
<dbReference type="EMBL" id="JAUCMV010000002">
    <property type="protein sequence ID" value="KAK0420523.1"/>
    <property type="molecule type" value="Genomic_DNA"/>
</dbReference>
<evidence type="ECO:0000313" key="2">
    <source>
        <dbReference type="Proteomes" id="UP001175271"/>
    </source>
</evidence>